<accession>L1J4J6</accession>
<proteinExistence type="predicted"/>
<feature type="region of interest" description="Disordered" evidence="1">
    <location>
        <begin position="41"/>
        <end position="76"/>
    </location>
</feature>
<evidence type="ECO:0000313" key="2">
    <source>
        <dbReference type="EMBL" id="EKX43010.1"/>
    </source>
</evidence>
<dbReference type="GeneID" id="17299717"/>
<dbReference type="Proteomes" id="UP000011087">
    <property type="component" value="Unassembled WGS sequence"/>
</dbReference>
<feature type="compositionally biased region" description="Basic and acidic residues" evidence="1">
    <location>
        <begin position="164"/>
        <end position="178"/>
    </location>
</feature>
<reference evidence="4" key="2">
    <citation type="submission" date="2012-11" db="EMBL/GenBank/DDBJ databases">
        <authorList>
            <person name="Kuo A."/>
            <person name="Curtis B.A."/>
            <person name="Tanifuji G."/>
            <person name="Burki F."/>
            <person name="Gruber A."/>
            <person name="Irimia M."/>
            <person name="Maruyama S."/>
            <person name="Arias M.C."/>
            <person name="Ball S.G."/>
            <person name="Gile G.H."/>
            <person name="Hirakawa Y."/>
            <person name="Hopkins J.F."/>
            <person name="Rensing S.A."/>
            <person name="Schmutz J."/>
            <person name="Symeonidi A."/>
            <person name="Elias M."/>
            <person name="Eveleigh R.J."/>
            <person name="Herman E.K."/>
            <person name="Klute M.J."/>
            <person name="Nakayama T."/>
            <person name="Obornik M."/>
            <person name="Reyes-Prieto A."/>
            <person name="Armbrust E.V."/>
            <person name="Aves S.J."/>
            <person name="Beiko R.G."/>
            <person name="Coutinho P."/>
            <person name="Dacks J.B."/>
            <person name="Durnford D.G."/>
            <person name="Fast N.M."/>
            <person name="Green B.R."/>
            <person name="Grisdale C."/>
            <person name="Hempe F."/>
            <person name="Henrissat B."/>
            <person name="Hoppner M.P."/>
            <person name="Ishida K.-I."/>
            <person name="Kim E."/>
            <person name="Koreny L."/>
            <person name="Kroth P.G."/>
            <person name="Liu Y."/>
            <person name="Malik S.-B."/>
            <person name="Maier U.G."/>
            <person name="McRose D."/>
            <person name="Mock T."/>
            <person name="Neilson J.A."/>
            <person name="Onodera N.T."/>
            <person name="Poole A.M."/>
            <person name="Pritham E.J."/>
            <person name="Richards T.A."/>
            <person name="Rocap G."/>
            <person name="Roy S.W."/>
            <person name="Sarai C."/>
            <person name="Schaack S."/>
            <person name="Shirato S."/>
            <person name="Slamovits C.H."/>
            <person name="Spencer D.F."/>
            <person name="Suzuki S."/>
            <person name="Worden A.Z."/>
            <person name="Zauner S."/>
            <person name="Barry K."/>
            <person name="Bell C."/>
            <person name="Bharti A.K."/>
            <person name="Crow J.A."/>
            <person name="Grimwood J."/>
            <person name="Kramer R."/>
            <person name="Lindquist E."/>
            <person name="Lucas S."/>
            <person name="Salamov A."/>
            <person name="McFadden G.I."/>
            <person name="Lane C.E."/>
            <person name="Keeling P.J."/>
            <person name="Gray M.W."/>
            <person name="Grigoriev I.V."/>
            <person name="Archibald J.M."/>
        </authorList>
    </citation>
    <scope>NUCLEOTIDE SEQUENCE</scope>
    <source>
        <strain evidence="4">CCMP2712</strain>
    </source>
</reference>
<dbReference type="HOGENOM" id="CLU_999086_0_0_1"/>
<evidence type="ECO:0000313" key="4">
    <source>
        <dbReference type="Proteomes" id="UP000011087"/>
    </source>
</evidence>
<feature type="compositionally biased region" description="Basic and acidic residues" evidence="1">
    <location>
        <begin position="44"/>
        <end position="65"/>
    </location>
</feature>
<evidence type="ECO:0000313" key="3">
    <source>
        <dbReference type="EnsemblProtists" id="EKX43010"/>
    </source>
</evidence>
<dbReference type="AlphaFoldDB" id="L1J4J6"/>
<dbReference type="KEGG" id="gtt:GUITHDRAFT_153423"/>
<protein>
    <submittedName>
        <fullName evidence="2 3">Uncharacterized protein</fullName>
    </submittedName>
</protein>
<gene>
    <name evidence="2" type="ORF">GUITHDRAFT_153423</name>
</gene>
<evidence type="ECO:0000256" key="1">
    <source>
        <dbReference type="SAM" id="MobiDB-lite"/>
    </source>
</evidence>
<reference evidence="3" key="3">
    <citation type="submission" date="2015-06" db="UniProtKB">
        <authorList>
            <consortium name="EnsemblProtists"/>
        </authorList>
    </citation>
    <scope>IDENTIFICATION</scope>
</reference>
<name>L1J4J6_GUITC</name>
<dbReference type="PaxDb" id="55529-EKX43010"/>
<dbReference type="RefSeq" id="XP_005829990.1">
    <property type="nucleotide sequence ID" value="XM_005829933.1"/>
</dbReference>
<organism evidence="2">
    <name type="scientific">Guillardia theta (strain CCMP2712)</name>
    <name type="common">Cryptophyte</name>
    <dbReference type="NCBI Taxonomy" id="905079"/>
    <lineage>
        <taxon>Eukaryota</taxon>
        <taxon>Cryptophyceae</taxon>
        <taxon>Pyrenomonadales</taxon>
        <taxon>Geminigeraceae</taxon>
        <taxon>Guillardia</taxon>
    </lineage>
</organism>
<dbReference type="EnsemblProtists" id="EKX43010">
    <property type="protein sequence ID" value="EKX43010"/>
    <property type="gene ID" value="GUITHDRAFT_153423"/>
</dbReference>
<dbReference type="EMBL" id="JH993013">
    <property type="protein sequence ID" value="EKX43010.1"/>
    <property type="molecule type" value="Genomic_DNA"/>
</dbReference>
<feature type="compositionally biased region" description="Basic residues" evidence="1">
    <location>
        <begin position="179"/>
        <end position="188"/>
    </location>
</feature>
<keyword evidence="4" id="KW-1185">Reference proteome</keyword>
<feature type="region of interest" description="Disordered" evidence="1">
    <location>
        <begin position="164"/>
        <end position="199"/>
    </location>
</feature>
<reference evidence="2 4" key="1">
    <citation type="journal article" date="2012" name="Nature">
        <title>Algal genomes reveal evolutionary mosaicism and the fate of nucleomorphs.</title>
        <authorList>
            <consortium name="DOE Joint Genome Institute"/>
            <person name="Curtis B.A."/>
            <person name="Tanifuji G."/>
            <person name="Burki F."/>
            <person name="Gruber A."/>
            <person name="Irimia M."/>
            <person name="Maruyama S."/>
            <person name="Arias M.C."/>
            <person name="Ball S.G."/>
            <person name="Gile G.H."/>
            <person name="Hirakawa Y."/>
            <person name="Hopkins J.F."/>
            <person name="Kuo A."/>
            <person name="Rensing S.A."/>
            <person name="Schmutz J."/>
            <person name="Symeonidi A."/>
            <person name="Elias M."/>
            <person name="Eveleigh R.J."/>
            <person name="Herman E.K."/>
            <person name="Klute M.J."/>
            <person name="Nakayama T."/>
            <person name="Obornik M."/>
            <person name="Reyes-Prieto A."/>
            <person name="Armbrust E.V."/>
            <person name="Aves S.J."/>
            <person name="Beiko R.G."/>
            <person name="Coutinho P."/>
            <person name="Dacks J.B."/>
            <person name="Durnford D.G."/>
            <person name="Fast N.M."/>
            <person name="Green B.R."/>
            <person name="Grisdale C.J."/>
            <person name="Hempel F."/>
            <person name="Henrissat B."/>
            <person name="Hoppner M.P."/>
            <person name="Ishida K."/>
            <person name="Kim E."/>
            <person name="Koreny L."/>
            <person name="Kroth P.G."/>
            <person name="Liu Y."/>
            <person name="Malik S.B."/>
            <person name="Maier U.G."/>
            <person name="McRose D."/>
            <person name="Mock T."/>
            <person name="Neilson J.A."/>
            <person name="Onodera N.T."/>
            <person name="Poole A.M."/>
            <person name="Pritham E.J."/>
            <person name="Richards T.A."/>
            <person name="Rocap G."/>
            <person name="Roy S.W."/>
            <person name="Sarai C."/>
            <person name="Schaack S."/>
            <person name="Shirato S."/>
            <person name="Slamovits C.H."/>
            <person name="Spencer D.F."/>
            <person name="Suzuki S."/>
            <person name="Worden A.Z."/>
            <person name="Zauner S."/>
            <person name="Barry K."/>
            <person name="Bell C."/>
            <person name="Bharti A.K."/>
            <person name="Crow J.A."/>
            <person name="Grimwood J."/>
            <person name="Kramer R."/>
            <person name="Lindquist E."/>
            <person name="Lucas S."/>
            <person name="Salamov A."/>
            <person name="McFadden G.I."/>
            <person name="Lane C.E."/>
            <person name="Keeling P.J."/>
            <person name="Gray M.W."/>
            <person name="Grigoriev I.V."/>
            <person name="Archibald J.M."/>
        </authorList>
    </citation>
    <scope>NUCLEOTIDE SEQUENCE</scope>
    <source>
        <strain evidence="2 4">CCMP2712</strain>
    </source>
</reference>
<sequence length="279" mass="32128">MPCAELFLEWMQAETQSLSEVSFKHCNTVFMCPWIQESKTNASDVDRKRLPKLRRDSEGDERRYGSSEPSSTEAENKIGVALRKTALDDVQIPHAREQRSGLQPVKISNLQEKIPTPARQRRAASVDLSTPPQLYKFQENLQGKLRPSSQIDFHEICKDLECRNSPEPGMAKEEWSHHRDARSRRSHQLHSSQPRRHSEYGLIVEKGRTEVLMGRSSPKSDSKVRRSKIINESYLEDFHNRRESAARAAAQSSDTTYRSKLIFHTKAQSRLREALFQSN</sequence>